<dbReference type="KEGG" id="ise:JBKA6_0349"/>
<keyword evidence="8" id="KW-1185">Reference proteome</keyword>
<keyword evidence="4 5" id="KW-0413">Isomerase</keyword>
<feature type="active site" description="Nucleophile" evidence="5">
    <location>
        <position position="60"/>
    </location>
</feature>
<gene>
    <name evidence="5" type="primary">truB</name>
    <name evidence="7" type="ORF">JBKA6_0349</name>
</gene>
<feature type="domain" description="Pseudouridine synthase II N-terminal" evidence="6">
    <location>
        <begin position="44"/>
        <end position="193"/>
    </location>
</feature>
<evidence type="ECO:0000256" key="3">
    <source>
        <dbReference type="ARBA" id="ARBA00022694"/>
    </source>
</evidence>
<evidence type="ECO:0000256" key="5">
    <source>
        <dbReference type="HAMAP-Rule" id="MF_01080"/>
    </source>
</evidence>
<dbReference type="Pfam" id="PF01509">
    <property type="entry name" value="TruB_N"/>
    <property type="match status" value="1"/>
</dbReference>
<dbReference type="PANTHER" id="PTHR13767:SF2">
    <property type="entry name" value="PSEUDOURIDYLATE SYNTHASE TRUB1"/>
    <property type="match status" value="1"/>
</dbReference>
<dbReference type="HAMAP" id="MF_01080">
    <property type="entry name" value="TruB_bact"/>
    <property type="match status" value="1"/>
</dbReference>
<dbReference type="PANTHER" id="PTHR13767">
    <property type="entry name" value="TRNA-PSEUDOURIDINE SYNTHASE"/>
    <property type="match status" value="1"/>
</dbReference>
<dbReference type="Proteomes" id="UP000243197">
    <property type="component" value="Chromosome"/>
</dbReference>
<evidence type="ECO:0000256" key="4">
    <source>
        <dbReference type="ARBA" id="ARBA00023235"/>
    </source>
</evidence>
<dbReference type="InterPro" id="IPR014780">
    <property type="entry name" value="tRNA_psdUridine_synth_TruB"/>
</dbReference>
<dbReference type="CDD" id="cd02573">
    <property type="entry name" value="PseudoU_synth_EcTruB"/>
    <property type="match status" value="1"/>
</dbReference>
<dbReference type="InterPro" id="IPR002501">
    <property type="entry name" value="PsdUridine_synth_N"/>
</dbReference>
<proteinExistence type="inferred from homology"/>
<keyword evidence="3 5" id="KW-0819">tRNA processing</keyword>
<dbReference type="EMBL" id="AP014564">
    <property type="protein sequence ID" value="BAV94362.1"/>
    <property type="molecule type" value="Genomic_DNA"/>
</dbReference>
<comment type="similarity">
    <text evidence="2 5">Belongs to the pseudouridine synthase TruB family. Type 1 subfamily.</text>
</comment>
<comment type="function">
    <text evidence="5">Responsible for synthesis of pseudouridine from uracil-55 in the psi GC loop of transfer RNAs.</text>
</comment>
<sequence length="234" mass="26270">MAYKVKNVTVTLEEYQSGQTILIDKPLNWTSFDVVNKLRYSIKKFFDIKKIKIGHAGTLDPLASGLLVVCTGKRTKSISEIQNSDKEYLGQLKLGATTPSYDCETNEDAFFHTDHISEELIIDTAKKMIGKQSQIPPIFSAIKKDGKKLYDFARNNIAVDIPSREICISSFEISQIKMPFISFKVVCSKGTYVRSLANDFGKELKSGAYLTSLRRTRVGGFYIKDAIGIDEFIP</sequence>
<dbReference type="GO" id="GO:0031119">
    <property type="term" value="P:tRNA pseudouridine synthesis"/>
    <property type="evidence" value="ECO:0007669"/>
    <property type="project" value="UniProtKB-UniRule"/>
</dbReference>
<reference evidence="7 8" key="1">
    <citation type="submission" date="2014-03" db="EMBL/GenBank/DDBJ databases">
        <title>complete genome sequence of Flavobacteriaceae bacterium JBKA-6.</title>
        <authorList>
            <person name="Takano T."/>
            <person name="Nakamura Y."/>
            <person name="Takuma S."/>
            <person name="Yasuike M."/>
            <person name="Matsuyama T."/>
            <person name="Sakai T."/>
            <person name="Fujiwara A."/>
            <person name="Kimoto K."/>
            <person name="Fukuda Y."/>
            <person name="Kondo H."/>
            <person name="Hirono I."/>
            <person name="Nakayasu C."/>
        </authorList>
    </citation>
    <scope>NUCLEOTIDE SEQUENCE [LARGE SCALE GENOMIC DNA]</scope>
    <source>
        <strain evidence="7 8">JBKA-6</strain>
    </source>
</reference>
<dbReference type="EC" id="5.4.99.25" evidence="5"/>
<evidence type="ECO:0000313" key="8">
    <source>
        <dbReference type="Proteomes" id="UP000243197"/>
    </source>
</evidence>
<dbReference type="NCBIfam" id="TIGR00431">
    <property type="entry name" value="TruB"/>
    <property type="match status" value="1"/>
</dbReference>
<dbReference type="InterPro" id="IPR020103">
    <property type="entry name" value="PsdUridine_synth_cat_dom_sf"/>
</dbReference>
<dbReference type="SUPFAM" id="SSF55120">
    <property type="entry name" value="Pseudouridine synthase"/>
    <property type="match status" value="1"/>
</dbReference>
<evidence type="ECO:0000313" key="7">
    <source>
        <dbReference type="EMBL" id="BAV94362.1"/>
    </source>
</evidence>
<dbReference type="AlphaFoldDB" id="A0A1J1DWX3"/>
<dbReference type="GO" id="GO:1990481">
    <property type="term" value="P:mRNA pseudouridine synthesis"/>
    <property type="evidence" value="ECO:0007669"/>
    <property type="project" value="TreeGrafter"/>
</dbReference>
<dbReference type="GO" id="GO:0160148">
    <property type="term" value="F:tRNA pseudouridine(55) synthase activity"/>
    <property type="evidence" value="ECO:0007669"/>
    <property type="project" value="UniProtKB-EC"/>
</dbReference>
<comment type="catalytic activity">
    <reaction evidence="1 5">
        <text>uridine(55) in tRNA = pseudouridine(55) in tRNA</text>
        <dbReference type="Rhea" id="RHEA:42532"/>
        <dbReference type="Rhea" id="RHEA-COMP:10101"/>
        <dbReference type="Rhea" id="RHEA-COMP:10102"/>
        <dbReference type="ChEBI" id="CHEBI:65314"/>
        <dbReference type="ChEBI" id="CHEBI:65315"/>
        <dbReference type="EC" id="5.4.99.25"/>
    </reaction>
</comment>
<dbReference type="GO" id="GO:0003723">
    <property type="term" value="F:RNA binding"/>
    <property type="evidence" value="ECO:0007669"/>
    <property type="project" value="InterPro"/>
</dbReference>
<name>A0A1J1DWX3_9FLAO</name>
<accession>A0A1J1DWX3</accession>
<organism evidence="7 8">
    <name type="scientific">Ichthyobacterium seriolicida</name>
    <dbReference type="NCBI Taxonomy" id="242600"/>
    <lineage>
        <taxon>Bacteria</taxon>
        <taxon>Pseudomonadati</taxon>
        <taxon>Bacteroidota</taxon>
        <taxon>Flavobacteriia</taxon>
        <taxon>Flavobacteriales</taxon>
        <taxon>Ichthyobacteriaceae</taxon>
        <taxon>Ichthyobacterium</taxon>
    </lineage>
</organism>
<evidence type="ECO:0000256" key="1">
    <source>
        <dbReference type="ARBA" id="ARBA00000385"/>
    </source>
</evidence>
<evidence type="ECO:0000256" key="2">
    <source>
        <dbReference type="ARBA" id="ARBA00005642"/>
    </source>
</evidence>
<protein>
    <recommendedName>
        <fullName evidence="5">tRNA pseudouridine synthase B</fullName>
        <ecNumber evidence="5">5.4.99.25</ecNumber>
    </recommendedName>
    <alternativeName>
        <fullName evidence="5">tRNA pseudouridine(55) synthase</fullName>
        <shortName evidence="5">Psi55 synthase</shortName>
    </alternativeName>
    <alternativeName>
        <fullName evidence="5">tRNA pseudouridylate synthase</fullName>
    </alternativeName>
    <alternativeName>
        <fullName evidence="5">tRNA-uridine isomerase</fullName>
    </alternativeName>
</protein>
<dbReference type="Gene3D" id="3.30.2350.10">
    <property type="entry name" value="Pseudouridine synthase"/>
    <property type="match status" value="1"/>
</dbReference>
<evidence type="ECO:0000259" key="6">
    <source>
        <dbReference type="Pfam" id="PF01509"/>
    </source>
</evidence>